<protein>
    <recommendedName>
        <fullName evidence="3">histidine kinase</fullName>
        <ecNumber evidence="3">2.7.13.3</ecNumber>
    </recommendedName>
</protein>
<evidence type="ECO:0000256" key="2">
    <source>
        <dbReference type="ARBA" id="ARBA00004141"/>
    </source>
</evidence>
<evidence type="ECO:0000256" key="5">
    <source>
        <dbReference type="ARBA" id="ARBA00022679"/>
    </source>
</evidence>
<reference evidence="17 18" key="1">
    <citation type="submission" date="2018-06" db="EMBL/GenBank/DDBJ databases">
        <title>Genomic Encyclopedia of Type Strains, Phase IV (KMG-IV): sequencing the most valuable type-strain genomes for metagenomic binning, comparative biology and taxonomic classification.</title>
        <authorList>
            <person name="Goeker M."/>
        </authorList>
    </citation>
    <scope>NUCLEOTIDE SEQUENCE [LARGE SCALE GENOMIC DNA]</scope>
    <source>
        <strain evidence="17 18">DSM 18048</strain>
    </source>
</reference>
<keyword evidence="5" id="KW-0808">Transferase</keyword>
<dbReference type="Pfam" id="PF02518">
    <property type="entry name" value="HATPase_c"/>
    <property type="match status" value="1"/>
</dbReference>
<evidence type="ECO:0000256" key="9">
    <source>
        <dbReference type="ARBA" id="ARBA00022840"/>
    </source>
</evidence>
<keyword evidence="9" id="KW-0067">ATP-binding</keyword>
<dbReference type="InterPro" id="IPR000014">
    <property type="entry name" value="PAS"/>
</dbReference>
<evidence type="ECO:0000256" key="14">
    <source>
        <dbReference type="SAM" id="Phobius"/>
    </source>
</evidence>
<comment type="catalytic activity">
    <reaction evidence="1">
        <text>ATP + protein L-histidine = ADP + protein N-phospho-L-histidine.</text>
        <dbReference type="EC" id="2.7.13.3"/>
    </reaction>
</comment>
<keyword evidence="6 14" id="KW-0812">Transmembrane</keyword>
<dbReference type="InterPro" id="IPR038318">
    <property type="entry name" value="KdpD_sf"/>
</dbReference>
<dbReference type="PROSITE" id="PS50109">
    <property type="entry name" value="HIS_KIN"/>
    <property type="match status" value="1"/>
</dbReference>
<feature type="coiled-coil region" evidence="13">
    <location>
        <begin position="236"/>
        <end position="267"/>
    </location>
</feature>
<dbReference type="FunFam" id="3.30.565.10:FF:000006">
    <property type="entry name" value="Sensor histidine kinase WalK"/>
    <property type="match status" value="1"/>
</dbReference>
<dbReference type="SMART" id="SM00388">
    <property type="entry name" value="HisKA"/>
    <property type="match status" value="1"/>
</dbReference>
<keyword evidence="12 14" id="KW-0472">Membrane</keyword>
<dbReference type="PRINTS" id="PR00344">
    <property type="entry name" value="BCTRLSENSOR"/>
</dbReference>
<evidence type="ECO:0000256" key="7">
    <source>
        <dbReference type="ARBA" id="ARBA00022741"/>
    </source>
</evidence>
<dbReference type="Gene3D" id="3.30.565.10">
    <property type="entry name" value="Histidine kinase-like ATPase, C-terminal domain"/>
    <property type="match status" value="1"/>
</dbReference>
<evidence type="ECO:0000256" key="6">
    <source>
        <dbReference type="ARBA" id="ARBA00022692"/>
    </source>
</evidence>
<dbReference type="CDD" id="cd00082">
    <property type="entry name" value="HisKA"/>
    <property type="match status" value="1"/>
</dbReference>
<dbReference type="InterPro" id="IPR003661">
    <property type="entry name" value="HisK_dim/P_dom"/>
</dbReference>
<evidence type="ECO:0000313" key="18">
    <source>
        <dbReference type="Proteomes" id="UP000248326"/>
    </source>
</evidence>
<dbReference type="Pfam" id="PF13493">
    <property type="entry name" value="DUF4118"/>
    <property type="match status" value="1"/>
</dbReference>
<evidence type="ECO:0000256" key="4">
    <source>
        <dbReference type="ARBA" id="ARBA00022553"/>
    </source>
</evidence>
<dbReference type="PROSITE" id="PS50113">
    <property type="entry name" value="PAC"/>
    <property type="match status" value="1"/>
</dbReference>
<dbReference type="EMBL" id="QJSX01000002">
    <property type="protein sequence ID" value="PYE55674.1"/>
    <property type="molecule type" value="Genomic_DNA"/>
</dbReference>
<dbReference type="InterPro" id="IPR004358">
    <property type="entry name" value="Sig_transdc_His_kin-like_C"/>
</dbReference>
<dbReference type="CDD" id="cd00130">
    <property type="entry name" value="PAS"/>
    <property type="match status" value="1"/>
</dbReference>
<keyword evidence="8" id="KW-0418">Kinase</keyword>
<evidence type="ECO:0000259" key="15">
    <source>
        <dbReference type="PROSITE" id="PS50109"/>
    </source>
</evidence>
<dbReference type="Gene3D" id="1.20.120.620">
    <property type="entry name" value="Backbone structure of the membrane domain of e. Coli histidine kinase receptor kdpd"/>
    <property type="match status" value="1"/>
</dbReference>
<dbReference type="Pfam" id="PF08447">
    <property type="entry name" value="PAS_3"/>
    <property type="match status" value="1"/>
</dbReference>
<dbReference type="AlphaFoldDB" id="A0A318SBD4"/>
<dbReference type="PANTHER" id="PTHR43304:SF1">
    <property type="entry name" value="PAC DOMAIN-CONTAINING PROTEIN"/>
    <property type="match status" value="1"/>
</dbReference>
<dbReference type="InterPro" id="IPR003594">
    <property type="entry name" value="HATPase_dom"/>
</dbReference>
<evidence type="ECO:0000256" key="8">
    <source>
        <dbReference type="ARBA" id="ARBA00022777"/>
    </source>
</evidence>
<keyword evidence="7" id="KW-0547">Nucleotide-binding</keyword>
<dbReference type="Proteomes" id="UP000248326">
    <property type="component" value="Unassembled WGS sequence"/>
</dbReference>
<keyword evidence="11" id="KW-0902">Two-component regulatory system</keyword>
<evidence type="ECO:0000256" key="1">
    <source>
        <dbReference type="ARBA" id="ARBA00000085"/>
    </source>
</evidence>
<feature type="transmembrane region" description="Helical" evidence="14">
    <location>
        <begin position="28"/>
        <end position="61"/>
    </location>
</feature>
<accession>A0A318SBD4</accession>
<feature type="transmembrane region" description="Helical" evidence="14">
    <location>
        <begin position="73"/>
        <end position="95"/>
    </location>
</feature>
<dbReference type="RefSeq" id="WP_211317847.1">
    <property type="nucleotide sequence ID" value="NZ_QJSX01000002.1"/>
</dbReference>
<comment type="subcellular location">
    <subcellularLocation>
        <location evidence="2">Membrane</location>
        <topology evidence="2">Multi-pass membrane protein</topology>
    </subcellularLocation>
</comment>
<proteinExistence type="predicted"/>
<comment type="caution">
    <text evidence="17">The sequence shown here is derived from an EMBL/GenBank/DDBJ whole genome shotgun (WGS) entry which is preliminary data.</text>
</comment>
<dbReference type="InterPro" id="IPR035965">
    <property type="entry name" value="PAS-like_dom_sf"/>
</dbReference>
<dbReference type="GO" id="GO:0000155">
    <property type="term" value="F:phosphorelay sensor kinase activity"/>
    <property type="evidence" value="ECO:0007669"/>
    <property type="project" value="InterPro"/>
</dbReference>
<dbReference type="InterPro" id="IPR052162">
    <property type="entry name" value="Sensor_kinase/Photoreceptor"/>
</dbReference>
<evidence type="ECO:0000256" key="12">
    <source>
        <dbReference type="ARBA" id="ARBA00023136"/>
    </source>
</evidence>
<dbReference type="SUPFAM" id="SSF47384">
    <property type="entry name" value="Homodimeric domain of signal transducing histidine kinase"/>
    <property type="match status" value="1"/>
</dbReference>
<dbReference type="InterPro" id="IPR013655">
    <property type="entry name" value="PAS_fold_3"/>
</dbReference>
<dbReference type="NCBIfam" id="TIGR00229">
    <property type="entry name" value="sensory_box"/>
    <property type="match status" value="1"/>
</dbReference>
<dbReference type="Gene3D" id="3.30.450.20">
    <property type="entry name" value="PAS domain"/>
    <property type="match status" value="1"/>
</dbReference>
<feature type="domain" description="Histidine kinase" evidence="15">
    <location>
        <begin position="274"/>
        <end position="487"/>
    </location>
</feature>
<dbReference type="GO" id="GO:0016020">
    <property type="term" value="C:membrane"/>
    <property type="evidence" value="ECO:0007669"/>
    <property type="project" value="UniProtKB-SubCell"/>
</dbReference>
<dbReference type="EC" id="2.7.13.3" evidence="3"/>
<keyword evidence="18" id="KW-1185">Reference proteome</keyword>
<dbReference type="InterPro" id="IPR036097">
    <property type="entry name" value="HisK_dim/P_sf"/>
</dbReference>
<dbReference type="PANTHER" id="PTHR43304">
    <property type="entry name" value="PHYTOCHROME-LIKE PROTEIN CPH1"/>
    <property type="match status" value="1"/>
</dbReference>
<gene>
    <name evidence="17" type="ORF">DES52_10237</name>
</gene>
<name>A0A318SBD4_9DEIO</name>
<dbReference type="Pfam" id="PF00512">
    <property type="entry name" value="HisKA"/>
    <property type="match status" value="1"/>
</dbReference>
<keyword evidence="10 14" id="KW-1133">Transmembrane helix</keyword>
<evidence type="ECO:0000313" key="17">
    <source>
        <dbReference type="EMBL" id="PYE55674.1"/>
    </source>
</evidence>
<organism evidence="17 18">
    <name type="scientific">Deinococcus yavapaiensis KR-236</name>
    <dbReference type="NCBI Taxonomy" id="694435"/>
    <lineage>
        <taxon>Bacteria</taxon>
        <taxon>Thermotogati</taxon>
        <taxon>Deinococcota</taxon>
        <taxon>Deinococci</taxon>
        <taxon>Deinococcales</taxon>
        <taxon>Deinococcaceae</taxon>
        <taxon>Deinococcus</taxon>
    </lineage>
</organism>
<sequence length="499" mass="55750">MLAVGLTMLALLVRLLLSFVLDMNVPYLVSFFAVMATAIFAGFYPALLATVVSAVGVNYFIMAPVFRLNFAMSTSDMVGFVLFVLVGASIAWLGGARLKVFEQLRETAEALRERELQLRSLTDNLPGAMTYQVEREPNGASRFLYVSANVERLNGVTPHDVYADANALYGAILPSYLPSLLEAEEHCVRTGTPFEVEVPMRHSNGSVRWFHISSSVRTLPGGRQVWDGVQFDVTERHEAQEALRRLNAELEERVRERTAQLARSNQELEQFAYVASHDLKAPLRTITSYLQLLQLRYEGRLDEKADMYITFSVAAAEWMNVLIDDLLAYARIGRERKAEPVDAQVVLGNVVESLQDSLRQSGGRVEVAALPTILADETQFRQMMQNLVENALKFRSETRAPVVHVSASVEDGMAHFEVADNGIGIDGAYFDKIFQVFQRLHRREDFLGSGVGLAIVKRVVEEHGGRIWVKSEVGVGTTFHFTFPVAPARSESALQRRQM</sequence>
<dbReference type="InterPro" id="IPR000700">
    <property type="entry name" value="PAS-assoc_C"/>
</dbReference>
<evidence type="ECO:0000256" key="3">
    <source>
        <dbReference type="ARBA" id="ARBA00012438"/>
    </source>
</evidence>
<dbReference type="InterPro" id="IPR025201">
    <property type="entry name" value="KdpD_TM"/>
</dbReference>
<evidence type="ECO:0000256" key="13">
    <source>
        <dbReference type="SAM" id="Coils"/>
    </source>
</evidence>
<dbReference type="Gene3D" id="1.10.287.130">
    <property type="match status" value="1"/>
</dbReference>
<keyword evidence="4" id="KW-0597">Phosphoprotein</keyword>
<evidence type="ECO:0000259" key="16">
    <source>
        <dbReference type="PROSITE" id="PS50113"/>
    </source>
</evidence>
<feature type="domain" description="PAC" evidence="16">
    <location>
        <begin position="194"/>
        <end position="245"/>
    </location>
</feature>
<dbReference type="InterPro" id="IPR005467">
    <property type="entry name" value="His_kinase_dom"/>
</dbReference>
<dbReference type="SUPFAM" id="SSF55874">
    <property type="entry name" value="ATPase domain of HSP90 chaperone/DNA topoisomerase II/histidine kinase"/>
    <property type="match status" value="1"/>
</dbReference>
<evidence type="ECO:0000256" key="10">
    <source>
        <dbReference type="ARBA" id="ARBA00022989"/>
    </source>
</evidence>
<keyword evidence="13" id="KW-0175">Coiled coil</keyword>
<dbReference type="GO" id="GO:0005524">
    <property type="term" value="F:ATP binding"/>
    <property type="evidence" value="ECO:0007669"/>
    <property type="project" value="UniProtKB-KW"/>
</dbReference>
<dbReference type="SUPFAM" id="SSF55785">
    <property type="entry name" value="PYP-like sensor domain (PAS domain)"/>
    <property type="match status" value="1"/>
</dbReference>
<dbReference type="SMART" id="SM00387">
    <property type="entry name" value="HATPase_c"/>
    <property type="match status" value="1"/>
</dbReference>
<dbReference type="InterPro" id="IPR036890">
    <property type="entry name" value="HATPase_C_sf"/>
</dbReference>
<evidence type="ECO:0000256" key="11">
    <source>
        <dbReference type="ARBA" id="ARBA00023012"/>
    </source>
</evidence>